<dbReference type="GeneID" id="88177861"/>
<feature type="domain" description="NECAP PHear" evidence="2">
    <location>
        <begin position="8"/>
        <end position="164"/>
    </location>
</feature>
<keyword evidence="4" id="KW-1185">Reference proteome</keyword>
<dbReference type="AlphaFoldDB" id="A0A095EDV0"/>
<dbReference type="HOGENOM" id="CLU_069884_2_1_1"/>
<organism evidence="3 4">
    <name type="scientific">Cryptococcus deuterogattii (strain R265)</name>
    <name type="common">Cryptococcus gattii VGII (strain R265)</name>
    <dbReference type="NCBI Taxonomy" id="294750"/>
    <lineage>
        <taxon>Eukaryota</taxon>
        <taxon>Fungi</taxon>
        <taxon>Dikarya</taxon>
        <taxon>Basidiomycota</taxon>
        <taxon>Agaricomycotina</taxon>
        <taxon>Tremellomycetes</taxon>
        <taxon>Tremellales</taxon>
        <taxon>Cryptococcaceae</taxon>
        <taxon>Cryptococcus</taxon>
        <taxon>Cryptococcus gattii species complex</taxon>
    </lineage>
</organism>
<proteinExistence type="predicted"/>
<gene>
    <name evidence="3" type="ORF">CNBG_1441</name>
</gene>
<dbReference type="OMA" id="NEGHRAQ"/>
<dbReference type="VEuPathDB" id="FungiDB:CNBG_1441"/>
<evidence type="ECO:0000313" key="3">
    <source>
        <dbReference type="EMBL" id="KGB75603.1"/>
    </source>
</evidence>
<feature type="compositionally biased region" description="Low complexity" evidence="1">
    <location>
        <begin position="172"/>
        <end position="191"/>
    </location>
</feature>
<dbReference type="OrthoDB" id="10265489at2759"/>
<dbReference type="EMBL" id="CP025761">
    <property type="protein sequence ID" value="KGB75603.1"/>
    <property type="molecule type" value="Genomic_DNA"/>
</dbReference>
<name>A0A095EDV0_CRYD2</name>
<dbReference type="CDD" id="cd13228">
    <property type="entry name" value="PHear_NECAP"/>
    <property type="match status" value="1"/>
</dbReference>
<dbReference type="GO" id="GO:0006897">
    <property type="term" value="P:endocytosis"/>
    <property type="evidence" value="ECO:0007669"/>
    <property type="project" value="InterPro"/>
</dbReference>
<evidence type="ECO:0000256" key="1">
    <source>
        <dbReference type="SAM" id="MobiDB-lite"/>
    </source>
</evidence>
<evidence type="ECO:0000259" key="2">
    <source>
        <dbReference type="Pfam" id="PF07933"/>
    </source>
</evidence>
<feature type="compositionally biased region" description="Pro residues" evidence="1">
    <location>
        <begin position="192"/>
        <end position="202"/>
    </location>
</feature>
<dbReference type="FunFam" id="2.30.29.30:FF:000403">
    <property type="entry name" value="Unplaced genomic scaffold supercont1.125, whole genome shotgun sequence"/>
    <property type="match status" value="1"/>
</dbReference>
<dbReference type="InterPro" id="IPR012466">
    <property type="entry name" value="NECAP_PHear"/>
</dbReference>
<accession>A0A095EDV0</accession>
<protein>
    <submittedName>
        <fullName evidence="3">Adaptin ear-binding coat-associated protein 2</fullName>
    </submittedName>
</protein>
<dbReference type="Pfam" id="PF07933">
    <property type="entry name" value="DUF1681"/>
    <property type="match status" value="1"/>
</dbReference>
<feature type="compositionally biased region" description="Polar residues" evidence="1">
    <location>
        <begin position="129"/>
        <end position="138"/>
    </location>
</feature>
<sequence>MDSLTDEIEAVLFVAREVMVYQIPPRTTTAGYKAAEWNVESFLWKGRMRVLDVGSRSEIRLEDPNTGELFAQVNYTSPWNQVEPVLDSSRYFVLRVEGEGGKRAYIGMGFAERGESFDFQVALQSITKRSQNISSASNPSEPPKPTAPPKDYSLKDGQTFTIKIPGREGKRPSPSQTPSSGNSSSSGGLFSLPPPPPPGRRG</sequence>
<dbReference type="PANTHER" id="PTHR12847">
    <property type="entry name" value="ATP-BINDING CASSETTE ABC TRANSPORTER-RELATED"/>
    <property type="match status" value="1"/>
</dbReference>
<dbReference type="SUPFAM" id="SSF50729">
    <property type="entry name" value="PH domain-like"/>
    <property type="match status" value="1"/>
</dbReference>
<dbReference type="STRING" id="294750.A0A095EDV0"/>
<dbReference type="GO" id="GO:0030125">
    <property type="term" value="C:clathrin vesicle coat"/>
    <property type="evidence" value="ECO:0007669"/>
    <property type="project" value="TreeGrafter"/>
</dbReference>
<feature type="region of interest" description="Disordered" evidence="1">
    <location>
        <begin position="129"/>
        <end position="202"/>
    </location>
</feature>
<dbReference type="KEGG" id="cdeu:CNBG_1441"/>
<reference evidence="3 4" key="1">
    <citation type="journal article" date="2011" name="MBio">
        <title>Genome variation in Cryptococcus gattii, an emerging pathogen of immunocompetent hosts.</title>
        <authorList>
            <person name="D'Souza C.A."/>
            <person name="Kronstad J.W."/>
            <person name="Taylor G."/>
            <person name="Warren R."/>
            <person name="Yuen M."/>
            <person name="Hu G."/>
            <person name="Jung W.H."/>
            <person name="Sham A."/>
            <person name="Kidd S.E."/>
            <person name="Tangen K."/>
            <person name="Lee N."/>
            <person name="Zeilmaker T."/>
            <person name="Sawkins J."/>
            <person name="McVicker G."/>
            <person name="Shah S."/>
            <person name="Gnerre S."/>
            <person name="Griggs A."/>
            <person name="Zeng Q."/>
            <person name="Bartlett K."/>
            <person name="Li W."/>
            <person name="Wang X."/>
            <person name="Heitman J."/>
            <person name="Stajich J.E."/>
            <person name="Fraser J.A."/>
            <person name="Meyer W."/>
            <person name="Carter D."/>
            <person name="Schein J."/>
            <person name="Krzywinski M."/>
            <person name="Kwon-Chung K.J."/>
            <person name="Varma A."/>
            <person name="Wang J."/>
            <person name="Brunham R."/>
            <person name="Fyfe M."/>
            <person name="Ouellette B.F."/>
            <person name="Siddiqui A."/>
            <person name="Marra M."/>
            <person name="Jones S."/>
            <person name="Holt R."/>
            <person name="Birren B.W."/>
            <person name="Galagan J.E."/>
            <person name="Cuomo C.A."/>
        </authorList>
    </citation>
    <scope>NUCLEOTIDE SEQUENCE [LARGE SCALE GENOMIC DNA]</scope>
    <source>
        <strain evidence="3 4">R265</strain>
    </source>
</reference>
<dbReference type="RefSeq" id="XP_062881542.1">
    <property type="nucleotide sequence ID" value="XM_063025587.1"/>
</dbReference>
<dbReference type="Proteomes" id="UP000029445">
    <property type="component" value="Chromosome 3"/>
</dbReference>
<dbReference type="PANTHER" id="PTHR12847:SF9">
    <property type="entry name" value="NECAP-LIKE PROTEIN CG9132"/>
    <property type="match status" value="1"/>
</dbReference>
<evidence type="ECO:0000313" key="4">
    <source>
        <dbReference type="Proteomes" id="UP000029445"/>
    </source>
</evidence>
<reference evidence="3 4" key="2">
    <citation type="journal article" date="2018" name="Proc. Natl. Acad. Sci.">
        <title>RNAi is a critical determinant of centromere evolution in closely related fungi.</title>
        <authorList>
            <person name="Yadav V."/>
            <person name="Sun S."/>
            <person name="Billmyre R.B."/>
            <person name="Thimmappa B.C."/>
            <person name="Shea T."/>
            <person name="Lintner R."/>
            <person name="Bakkeren G."/>
            <person name="Cuomo C.A."/>
            <person name="Heitman J."/>
            <person name="Sanyal K."/>
        </authorList>
    </citation>
    <scope>NUCLEOTIDE SEQUENCE [LARGE SCALE GENOMIC DNA]</scope>
    <source>
        <strain evidence="3 4">R265</strain>
    </source>
</reference>
<dbReference type="Gene3D" id="2.30.29.30">
    <property type="entry name" value="Pleckstrin-homology domain (PH domain)/Phosphotyrosine-binding domain (PTB)"/>
    <property type="match status" value="1"/>
</dbReference>
<dbReference type="InterPro" id="IPR011993">
    <property type="entry name" value="PH-like_dom_sf"/>
</dbReference>